<feature type="transmembrane region" description="Helical" evidence="6">
    <location>
        <begin position="6"/>
        <end position="36"/>
    </location>
</feature>
<comment type="similarity">
    <text evidence="2 6">Belongs to the 4-toluene sulfonate uptake permease (TSUP) (TC 2.A.102) family.</text>
</comment>
<evidence type="ECO:0000256" key="6">
    <source>
        <dbReference type="RuleBase" id="RU363041"/>
    </source>
</evidence>
<dbReference type="Pfam" id="PF01925">
    <property type="entry name" value="TauE"/>
    <property type="match status" value="1"/>
</dbReference>
<dbReference type="PANTHER" id="PTHR43483">
    <property type="entry name" value="MEMBRANE TRANSPORTER PROTEIN HI_0806-RELATED"/>
    <property type="match status" value="1"/>
</dbReference>
<protein>
    <recommendedName>
        <fullName evidence="6">Probable membrane transporter protein</fullName>
    </recommendedName>
</protein>
<keyword evidence="4 6" id="KW-1133">Transmembrane helix</keyword>
<evidence type="ECO:0000313" key="8">
    <source>
        <dbReference type="Proteomes" id="UP000078596"/>
    </source>
</evidence>
<dbReference type="GO" id="GO:0005886">
    <property type="term" value="C:plasma membrane"/>
    <property type="evidence" value="ECO:0007669"/>
    <property type="project" value="UniProtKB-SubCell"/>
</dbReference>
<dbReference type="Proteomes" id="UP000078596">
    <property type="component" value="Chromosome"/>
</dbReference>
<comment type="subcellular location">
    <subcellularLocation>
        <location evidence="6">Cell membrane</location>
        <topology evidence="6">Multi-pass membrane protein</topology>
    </subcellularLocation>
    <subcellularLocation>
        <location evidence="1">Membrane</location>
        <topology evidence="1">Multi-pass membrane protein</topology>
    </subcellularLocation>
</comment>
<evidence type="ECO:0000256" key="2">
    <source>
        <dbReference type="ARBA" id="ARBA00009142"/>
    </source>
</evidence>
<dbReference type="AlphaFoldDB" id="A0A191ZF74"/>
<dbReference type="OrthoDB" id="457670at2"/>
<dbReference type="STRING" id="1860122.A9404_03285"/>
<dbReference type="EMBL" id="CP016027">
    <property type="protein sequence ID" value="ANJ66531.1"/>
    <property type="molecule type" value="Genomic_DNA"/>
</dbReference>
<proteinExistence type="inferred from homology"/>
<dbReference type="RefSeq" id="WP_066098637.1">
    <property type="nucleotide sequence ID" value="NZ_CP016027.1"/>
</dbReference>
<name>A0A191ZF74_9GAMM</name>
<feature type="transmembrane region" description="Helical" evidence="6">
    <location>
        <begin position="48"/>
        <end position="70"/>
    </location>
</feature>
<feature type="transmembrane region" description="Helical" evidence="6">
    <location>
        <begin position="137"/>
        <end position="170"/>
    </location>
</feature>
<dbReference type="KEGG" id="haz:A9404_03285"/>
<keyword evidence="5 6" id="KW-0472">Membrane</keyword>
<feature type="transmembrane region" description="Helical" evidence="6">
    <location>
        <begin position="210"/>
        <end position="232"/>
    </location>
</feature>
<feature type="transmembrane region" description="Helical" evidence="6">
    <location>
        <begin position="76"/>
        <end position="95"/>
    </location>
</feature>
<dbReference type="InterPro" id="IPR002781">
    <property type="entry name" value="TM_pro_TauE-like"/>
</dbReference>
<reference evidence="7 8" key="1">
    <citation type="submission" date="2016-06" db="EMBL/GenBank/DDBJ databases">
        <title>Insight into the functional genes involving in sulfur oxidation in Pearl River water.</title>
        <authorList>
            <person name="Luo J."/>
            <person name="Tan X."/>
            <person name="Lin W."/>
        </authorList>
    </citation>
    <scope>NUCLEOTIDE SEQUENCE [LARGE SCALE GENOMIC DNA]</scope>
    <source>
        <strain evidence="7 8">LS2</strain>
    </source>
</reference>
<organism evidence="7 8">
    <name type="scientific">Halothiobacillus diazotrophicus</name>
    <dbReference type="NCBI Taxonomy" id="1860122"/>
    <lineage>
        <taxon>Bacteria</taxon>
        <taxon>Pseudomonadati</taxon>
        <taxon>Pseudomonadota</taxon>
        <taxon>Gammaproteobacteria</taxon>
        <taxon>Chromatiales</taxon>
        <taxon>Halothiobacillaceae</taxon>
        <taxon>Halothiobacillus</taxon>
    </lineage>
</organism>
<evidence type="ECO:0000256" key="4">
    <source>
        <dbReference type="ARBA" id="ARBA00022989"/>
    </source>
</evidence>
<keyword evidence="8" id="KW-1185">Reference proteome</keyword>
<evidence type="ECO:0000256" key="3">
    <source>
        <dbReference type="ARBA" id="ARBA00022692"/>
    </source>
</evidence>
<accession>A0A191ZF74</accession>
<keyword evidence="6" id="KW-1003">Cell membrane</keyword>
<dbReference type="PANTHER" id="PTHR43483:SF3">
    <property type="entry name" value="MEMBRANE TRANSPORTER PROTEIN HI_0806-RELATED"/>
    <property type="match status" value="1"/>
</dbReference>
<feature type="transmembrane region" description="Helical" evidence="6">
    <location>
        <begin position="177"/>
        <end position="198"/>
    </location>
</feature>
<evidence type="ECO:0000256" key="1">
    <source>
        <dbReference type="ARBA" id="ARBA00004141"/>
    </source>
</evidence>
<evidence type="ECO:0000313" key="7">
    <source>
        <dbReference type="EMBL" id="ANJ66531.1"/>
    </source>
</evidence>
<sequence>MTAYLLFALLGAFSGLLAGLLGIGGGLIIVPVLLFLFPIIGLADSGHLVHIAIGTSLAAIVFSSISSVLAHHRHGGVMWSLFAKIVGSVVIGAILGSSIAHLLPGEILKKVFGVIEILIAIQMGVGRQPSAKRNLPGIIPLNIFGTGVGATASIMGMGGGALTTPFFLWCNVAARNAIATSAAIGLPTSAAGALGYVLTGWGQSGLPDWSFGYVYLPALIGIVIPSFIFAPIGAGLTQRLPAKTLKRIFSVVLAILGINMLVH</sequence>
<feature type="transmembrane region" description="Helical" evidence="6">
    <location>
        <begin position="244"/>
        <end position="262"/>
    </location>
</feature>
<evidence type="ECO:0000256" key="5">
    <source>
        <dbReference type="ARBA" id="ARBA00023136"/>
    </source>
</evidence>
<keyword evidence="3 6" id="KW-0812">Transmembrane</keyword>
<gene>
    <name evidence="7" type="ORF">A9404_03285</name>
</gene>